<dbReference type="PROSITE" id="PS51128">
    <property type="entry name" value="ZF_DKSA_2"/>
    <property type="match status" value="1"/>
</dbReference>
<sequence>MPSEDQVQTLKKRLLQTKNELEAQAEESNRPEETGELSQTGNHPGDQGTELHDQAKNAALNNQSQQQLDAVYQALQAIANGTYGRCDVCGEPIPY</sequence>
<dbReference type="PANTHER" id="PTHR33823">
    <property type="entry name" value="RNA POLYMERASE-BINDING TRANSCRIPTION FACTOR DKSA-RELATED"/>
    <property type="match status" value="1"/>
</dbReference>
<gene>
    <name evidence="3" type="ORF">HUG20_13175</name>
</gene>
<proteinExistence type="predicted"/>
<feature type="region of interest" description="Disordered" evidence="2">
    <location>
        <begin position="1"/>
        <end position="62"/>
    </location>
</feature>
<protein>
    <recommendedName>
        <fullName evidence="5">DksA C4-type domain-containing protein</fullName>
    </recommendedName>
</protein>
<organism evidence="3 4">
    <name type="scientific">Salicibibacter cibi</name>
    <dbReference type="NCBI Taxonomy" id="2743001"/>
    <lineage>
        <taxon>Bacteria</taxon>
        <taxon>Bacillati</taxon>
        <taxon>Bacillota</taxon>
        <taxon>Bacilli</taxon>
        <taxon>Bacillales</taxon>
        <taxon>Bacillaceae</taxon>
        <taxon>Salicibibacter</taxon>
    </lineage>
</organism>
<evidence type="ECO:0008006" key="5">
    <source>
        <dbReference type="Google" id="ProtNLM"/>
    </source>
</evidence>
<evidence type="ECO:0000256" key="2">
    <source>
        <dbReference type="SAM" id="MobiDB-lite"/>
    </source>
</evidence>
<evidence type="ECO:0000313" key="4">
    <source>
        <dbReference type="Proteomes" id="UP000595349"/>
    </source>
</evidence>
<dbReference type="SUPFAM" id="SSF109635">
    <property type="entry name" value="DnaK suppressor protein DksA, alpha-hairpin domain"/>
    <property type="match status" value="1"/>
</dbReference>
<reference evidence="3 4" key="1">
    <citation type="submission" date="2020-06" db="EMBL/GenBank/DDBJ databases">
        <title>Genomic analysis of Salicibibacter sp. NKC21-4.</title>
        <authorList>
            <person name="Oh Y.J."/>
        </authorList>
    </citation>
    <scope>NUCLEOTIDE SEQUENCE [LARGE SCALE GENOMIC DNA]</scope>
    <source>
        <strain evidence="3 4">NKC21-4</strain>
    </source>
</reference>
<comment type="caution">
    <text evidence="1">Lacks conserved residue(s) required for the propagation of feature annotation.</text>
</comment>
<dbReference type="AlphaFoldDB" id="A0A7T6ZCB7"/>
<evidence type="ECO:0000256" key="1">
    <source>
        <dbReference type="PROSITE-ProRule" id="PRU00510"/>
    </source>
</evidence>
<accession>A0A7T6ZCB7</accession>
<dbReference type="Gene3D" id="1.20.120.910">
    <property type="entry name" value="DksA, coiled-coil domain"/>
    <property type="match status" value="1"/>
</dbReference>
<keyword evidence="4" id="KW-1185">Reference proteome</keyword>
<dbReference type="RefSeq" id="WP_200085119.1">
    <property type="nucleotide sequence ID" value="NZ_CP054706.1"/>
</dbReference>
<dbReference type="Proteomes" id="UP000595349">
    <property type="component" value="Chromosome"/>
</dbReference>
<dbReference type="KEGG" id="scib:HUG20_13175"/>
<dbReference type="PANTHER" id="PTHR33823:SF4">
    <property type="entry name" value="GENERAL STRESS PROTEIN 16O"/>
    <property type="match status" value="1"/>
</dbReference>
<dbReference type="InterPro" id="IPR037187">
    <property type="entry name" value="DnaK_N"/>
</dbReference>
<name>A0A7T6ZCB7_9BACI</name>
<dbReference type="EMBL" id="CP054706">
    <property type="protein sequence ID" value="QQK80752.1"/>
    <property type="molecule type" value="Genomic_DNA"/>
</dbReference>
<evidence type="ECO:0000313" key="3">
    <source>
        <dbReference type="EMBL" id="QQK80752.1"/>
    </source>
</evidence>